<dbReference type="Proteomes" id="UP000223913">
    <property type="component" value="Unassembled WGS sequence"/>
</dbReference>
<organism evidence="3 4">
    <name type="scientific">Flavilitoribacter nigricans (strain ATCC 23147 / DSM 23189 / NBRC 102662 / NCIMB 1420 / SS-2)</name>
    <name type="common">Lewinella nigricans</name>
    <dbReference type="NCBI Taxonomy" id="1122177"/>
    <lineage>
        <taxon>Bacteria</taxon>
        <taxon>Pseudomonadati</taxon>
        <taxon>Bacteroidota</taxon>
        <taxon>Saprospiria</taxon>
        <taxon>Saprospirales</taxon>
        <taxon>Lewinellaceae</taxon>
        <taxon>Flavilitoribacter</taxon>
    </lineage>
</organism>
<sequence length="315" mass="35282">MKKLIWLFVLFFTIHLALPAQNDQVPVVYSITGKVKYAASENAKLEKIQPGTELAPGGTLKIYPGATVGIFYDEEYAVVNTSGEQNVAAITGNVSLFRENDLAELMSGQVDEALNPYFQVRSGFAEAGDPPPPPPSKLEKDGHGNKEYEIIRLQPTGGKVSGSELGFSWKLDDPERKLKKFRFTLRSSDDEVLWQQEVKGFDLDLNSTDYRLENGKTYKWQVSALEDPELNTPNISFVYAAPAELSELQRSLRSSGMYQTGDPAAKMLMEASVLEQAGFLAEAYDRLATAARKNKKNQLAQLLYESFRWRYDMIE</sequence>
<feature type="signal peptide" evidence="2">
    <location>
        <begin position="1"/>
        <end position="22"/>
    </location>
</feature>
<evidence type="ECO:0000313" key="4">
    <source>
        <dbReference type="Proteomes" id="UP000223913"/>
    </source>
</evidence>
<evidence type="ECO:0000313" key="3">
    <source>
        <dbReference type="EMBL" id="PHN07834.1"/>
    </source>
</evidence>
<keyword evidence="4" id="KW-1185">Reference proteome</keyword>
<dbReference type="RefSeq" id="WP_099148623.1">
    <property type="nucleotide sequence ID" value="NZ_PDUD01000004.1"/>
</dbReference>
<accession>A0A2D0NH56</accession>
<feature type="region of interest" description="Disordered" evidence="1">
    <location>
        <begin position="123"/>
        <end position="142"/>
    </location>
</feature>
<protein>
    <submittedName>
        <fullName evidence="3">Uncharacterized protein</fullName>
    </submittedName>
</protein>
<evidence type="ECO:0000256" key="2">
    <source>
        <dbReference type="SAM" id="SignalP"/>
    </source>
</evidence>
<proteinExistence type="predicted"/>
<evidence type="ECO:0000256" key="1">
    <source>
        <dbReference type="SAM" id="MobiDB-lite"/>
    </source>
</evidence>
<feature type="chain" id="PRO_5013288324" evidence="2">
    <location>
        <begin position="23"/>
        <end position="315"/>
    </location>
</feature>
<comment type="caution">
    <text evidence="3">The sequence shown here is derived from an EMBL/GenBank/DDBJ whole genome shotgun (WGS) entry which is preliminary data.</text>
</comment>
<dbReference type="EMBL" id="PDUD01000004">
    <property type="protein sequence ID" value="PHN07834.1"/>
    <property type="molecule type" value="Genomic_DNA"/>
</dbReference>
<reference evidence="3 4" key="1">
    <citation type="submission" date="2017-10" db="EMBL/GenBank/DDBJ databases">
        <title>The draft genome sequence of Lewinella nigricans NBRC 102662.</title>
        <authorList>
            <person name="Wang K."/>
        </authorList>
    </citation>
    <scope>NUCLEOTIDE SEQUENCE [LARGE SCALE GENOMIC DNA]</scope>
    <source>
        <strain evidence="3 4">NBRC 102662</strain>
    </source>
</reference>
<keyword evidence="2" id="KW-0732">Signal</keyword>
<name>A0A2D0NH56_FLAN2</name>
<gene>
    <name evidence="3" type="ORF">CRP01_03530</name>
</gene>
<dbReference type="AlphaFoldDB" id="A0A2D0NH56"/>